<feature type="domain" description="Phosphatidic acid phosphatase type 2/haloperoxidase" evidence="14">
    <location>
        <begin position="145"/>
        <end position="195"/>
    </location>
</feature>
<sequence length="256" mass="29117">MTVQIYFQLFSPDEESVVHFRSLEKPKEDEFCLDLSKLQTYNDVVERVASHLGLDDPSKIRLVSHNCYSQYREVEHLSDMLVHYNQTSDILYYEVLDIPLPELQGLKTLKVAFHHATKDEVIIHTIRLPKQNTVGDVINDLRTKDVAKLCIVLLPLLVASLVAIYRVDDYWHHWQDVFAGGLLGLVVSTFCYVIYDCRMGSLCIFLSTRSHANSHLGHSVGESNAQFTEAQGVNQQTDRDNHELISGAGLQFKLNG</sequence>
<feature type="domain" description="Ubiquitin carboxyl-terminal hydrolase 7 ICP0-binding" evidence="15">
    <location>
        <begin position="16"/>
        <end position="70"/>
    </location>
</feature>
<dbReference type="GO" id="GO:0016020">
    <property type="term" value="C:membrane"/>
    <property type="evidence" value="ECO:0007669"/>
    <property type="project" value="UniProtKB-SubCell"/>
</dbReference>
<dbReference type="EC" id="3.4.19.12" evidence="5"/>
<evidence type="ECO:0000256" key="5">
    <source>
        <dbReference type="ARBA" id="ARBA00012759"/>
    </source>
</evidence>
<dbReference type="InterPro" id="IPR036938">
    <property type="entry name" value="PAP2/HPO_sf"/>
</dbReference>
<keyword evidence="18" id="KW-1185">Reference proteome</keyword>
<reference evidence="17 18" key="1">
    <citation type="submission" date="2019-07" db="EMBL/GenBank/DDBJ databases">
        <title>De Novo Assembly of kiwifruit Actinidia rufa.</title>
        <authorList>
            <person name="Sugita-Konishi S."/>
            <person name="Sato K."/>
            <person name="Mori E."/>
            <person name="Abe Y."/>
            <person name="Kisaki G."/>
            <person name="Hamano K."/>
            <person name="Suezawa K."/>
            <person name="Otani M."/>
            <person name="Fukuda T."/>
            <person name="Manabe T."/>
            <person name="Gomi K."/>
            <person name="Tabuchi M."/>
            <person name="Akimitsu K."/>
            <person name="Kataoka I."/>
        </authorList>
    </citation>
    <scope>NUCLEOTIDE SEQUENCE [LARGE SCALE GENOMIC DNA]</scope>
    <source>
        <strain evidence="18">cv. Fuchu</strain>
    </source>
</reference>
<dbReference type="InterPro" id="IPR043216">
    <property type="entry name" value="PAP-like"/>
</dbReference>
<evidence type="ECO:0000256" key="7">
    <source>
        <dbReference type="ARBA" id="ARBA00022692"/>
    </source>
</evidence>
<dbReference type="PANTHER" id="PTHR10165:SF35">
    <property type="entry name" value="RE23632P"/>
    <property type="match status" value="1"/>
</dbReference>
<dbReference type="InterPro" id="IPR000326">
    <property type="entry name" value="PAP2/HPO"/>
</dbReference>
<feature type="transmembrane region" description="Helical" evidence="13">
    <location>
        <begin position="146"/>
        <end position="165"/>
    </location>
</feature>
<protein>
    <recommendedName>
        <fullName evidence="5">ubiquitinyl hydrolase 1</fullName>
        <ecNumber evidence="5">3.4.19.12</ecNumber>
    </recommendedName>
</protein>
<dbReference type="Gene3D" id="3.10.20.90">
    <property type="entry name" value="Phosphatidylinositol 3-kinase Catalytic Subunit, Chain A, domain 1"/>
    <property type="match status" value="1"/>
</dbReference>
<keyword evidence="6 17" id="KW-0645">Protease</keyword>
<proteinExistence type="inferred from homology"/>
<dbReference type="GO" id="GO:0004843">
    <property type="term" value="F:cysteine-type deubiquitinase activity"/>
    <property type="evidence" value="ECO:0007669"/>
    <property type="project" value="UniProtKB-EC"/>
</dbReference>
<evidence type="ECO:0000256" key="6">
    <source>
        <dbReference type="ARBA" id="ARBA00022670"/>
    </source>
</evidence>
<evidence type="ECO:0000256" key="3">
    <source>
        <dbReference type="ARBA" id="ARBA00008816"/>
    </source>
</evidence>
<comment type="caution">
    <text evidence="17">The sequence shown here is derived from an EMBL/GenBank/DDBJ whole genome shotgun (WGS) entry which is preliminary data.</text>
</comment>
<dbReference type="Proteomes" id="UP000585474">
    <property type="component" value="Unassembled WGS sequence"/>
</dbReference>
<dbReference type="AlphaFoldDB" id="A0A7J0FNH2"/>
<comment type="catalytic activity">
    <reaction evidence="1">
        <text>Thiol-dependent hydrolysis of ester, thioester, amide, peptide and isopeptide bonds formed by the C-terminal Gly of ubiquitin (a 76-residue protein attached to proteins as an intracellular targeting signal).</text>
        <dbReference type="EC" id="3.4.19.12"/>
    </reaction>
</comment>
<dbReference type="PANTHER" id="PTHR10165">
    <property type="entry name" value="LIPID PHOSPHATE PHOSPHATASE"/>
    <property type="match status" value="1"/>
</dbReference>
<dbReference type="GO" id="GO:0046839">
    <property type="term" value="P:phospholipid dephosphorylation"/>
    <property type="evidence" value="ECO:0007669"/>
    <property type="project" value="TreeGrafter"/>
</dbReference>
<evidence type="ECO:0000256" key="13">
    <source>
        <dbReference type="SAM" id="Phobius"/>
    </source>
</evidence>
<dbReference type="GO" id="GO:0008195">
    <property type="term" value="F:phosphatidate phosphatase activity"/>
    <property type="evidence" value="ECO:0007669"/>
    <property type="project" value="TreeGrafter"/>
</dbReference>
<dbReference type="EMBL" id="BJWL01000013">
    <property type="protein sequence ID" value="GFZ00273.1"/>
    <property type="molecule type" value="Genomic_DNA"/>
</dbReference>
<dbReference type="OrthoDB" id="289038at2759"/>
<keyword evidence="7 13" id="KW-0812">Transmembrane</keyword>
<evidence type="ECO:0000259" key="14">
    <source>
        <dbReference type="Pfam" id="PF01569"/>
    </source>
</evidence>
<accession>A0A7J0FNH2</accession>
<organism evidence="17 18">
    <name type="scientific">Actinidia rufa</name>
    <dbReference type="NCBI Taxonomy" id="165716"/>
    <lineage>
        <taxon>Eukaryota</taxon>
        <taxon>Viridiplantae</taxon>
        <taxon>Streptophyta</taxon>
        <taxon>Embryophyta</taxon>
        <taxon>Tracheophyta</taxon>
        <taxon>Spermatophyta</taxon>
        <taxon>Magnoliopsida</taxon>
        <taxon>eudicotyledons</taxon>
        <taxon>Gunneridae</taxon>
        <taxon>Pentapetalae</taxon>
        <taxon>asterids</taxon>
        <taxon>Ericales</taxon>
        <taxon>Actinidiaceae</taxon>
        <taxon>Actinidia</taxon>
    </lineage>
</organism>
<keyword evidence="10" id="KW-0788">Thiol protease</keyword>
<evidence type="ECO:0000256" key="1">
    <source>
        <dbReference type="ARBA" id="ARBA00000707"/>
    </source>
</evidence>
<comment type="similarity">
    <text evidence="4">Belongs to the peptidase C19 family.</text>
</comment>
<keyword evidence="11 13" id="KW-1133">Transmembrane helix</keyword>
<name>A0A7J0FNH2_9ERIC</name>
<evidence type="ECO:0000256" key="2">
    <source>
        <dbReference type="ARBA" id="ARBA00004141"/>
    </source>
</evidence>
<evidence type="ECO:0000313" key="18">
    <source>
        <dbReference type="Proteomes" id="UP000585474"/>
    </source>
</evidence>
<comment type="similarity">
    <text evidence="3">Belongs to the PA-phosphatase related phosphoesterase family.</text>
</comment>
<evidence type="ECO:0000256" key="12">
    <source>
        <dbReference type="ARBA" id="ARBA00023136"/>
    </source>
</evidence>
<feature type="transmembrane region" description="Helical" evidence="13">
    <location>
        <begin position="177"/>
        <end position="195"/>
    </location>
</feature>
<evidence type="ECO:0000259" key="16">
    <source>
        <dbReference type="Pfam" id="PF14533"/>
    </source>
</evidence>
<feature type="domain" description="Ubiquitin carboxyl-terminal hydrolase C-terminal" evidence="16">
    <location>
        <begin position="91"/>
        <end position="144"/>
    </location>
</feature>
<evidence type="ECO:0000313" key="17">
    <source>
        <dbReference type="EMBL" id="GFZ00273.1"/>
    </source>
</evidence>
<dbReference type="InterPro" id="IPR024729">
    <property type="entry name" value="USP7_ICP0-binding_dom"/>
</dbReference>
<dbReference type="Pfam" id="PF12436">
    <property type="entry name" value="USP7_ICP0_bdg"/>
    <property type="match status" value="1"/>
</dbReference>
<evidence type="ECO:0000259" key="15">
    <source>
        <dbReference type="Pfam" id="PF12436"/>
    </source>
</evidence>
<dbReference type="Pfam" id="PF14533">
    <property type="entry name" value="USP7_C2"/>
    <property type="match status" value="1"/>
</dbReference>
<gene>
    <name evidence="17" type="ORF">Acr_13g0016720</name>
</gene>
<evidence type="ECO:0000256" key="8">
    <source>
        <dbReference type="ARBA" id="ARBA00022786"/>
    </source>
</evidence>
<comment type="subcellular location">
    <subcellularLocation>
        <location evidence="2">Membrane</location>
        <topology evidence="2">Multi-pass membrane protein</topology>
    </subcellularLocation>
</comment>
<evidence type="ECO:0000256" key="10">
    <source>
        <dbReference type="ARBA" id="ARBA00022807"/>
    </source>
</evidence>
<keyword evidence="12 13" id="KW-0472">Membrane</keyword>
<dbReference type="Pfam" id="PF01569">
    <property type="entry name" value="PAP2"/>
    <property type="match status" value="1"/>
</dbReference>
<dbReference type="GO" id="GO:0006644">
    <property type="term" value="P:phospholipid metabolic process"/>
    <property type="evidence" value="ECO:0007669"/>
    <property type="project" value="InterPro"/>
</dbReference>
<dbReference type="SUPFAM" id="SSF48317">
    <property type="entry name" value="Acid phosphatase/Vanadium-dependent haloperoxidase"/>
    <property type="match status" value="1"/>
</dbReference>
<evidence type="ECO:0000256" key="9">
    <source>
        <dbReference type="ARBA" id="ARBA00022801"/>
    </source>
</evidence>
<keyword evidence="8" id="KW-0833">Ubl conjugation pathway</keyword>
<dbReference type="GO" id="GO:0006508">
    <property type="term" value="P:proteolysis"/>
    <property type="evidence" value="ECO:0007669"/>
    <property type="project" value="UniProtKB-KW"/>
</dbReference>
<dbReference type="Gene3D" id="1.20.144.10">
    <property type="entry name" value="Phosphatidic acid phosphatase type 2/haloperoxidase"/>
    <property type="match status" value="1"/>
</dbReference>
<dbReference type="InterPro" id="IPR029346">
    <property type="entry name" value="USP_C"/>
</dbReference>
<evidence type="ECO:0000256" key="11">
    <source>
        <dbReference type="ARBA" id="ARBA00022989"/>
    </source>
</evidence>
<keyword evidence="9" id="KW-0378">Hydrolase</keyword>
<evidence type="ECO:0000256" key="4">
    <source>
        <dbReference type="ARBA" id="ARBA00009085"/>
    </source>
</evidence>